<evidence type="ECO:0000256" key="1">
    <source>
        <dbReference type="SAM" id="Phobius"/>
    </source>
</evidence>
<protein>
    <submittedName>
        <fullName evidence="2">Uncharacterized protein</fullName>
    </submittedName>
</protein>
<organism evidence="2 3">
    <name type="scientific">Flavobacterium quisquiliarum</name>
    <dbReference type="NCBI Taxonomy" id="1834436"/>
    <lineage>
        <taxon>Bacteria</taxon>
        <taxon>Pseudomonadati</taxon>
        <taxon>Bacteroidota</taxon>
        <taxon>Flavobacteriia</taxon>
        <taxon>Flavobacteriales</taxon>
        <taxon>Flavobacteriaceae</taxon>
        <taxon>Flavobacterium</taxon>
    </lineage>
</organism>
<comment type="caution">
    <text evidence="2">The sequence shown here is derived from an EMBL/GenBank/DDBJ whole genome shotgun (WGS) entry which is preliminary data.</text>
</comment>
<keyword evidence="3" id="KW-1185">Reference proteome</keyword>
<sequence>MSEHERYHPVISFSISLTITTFIILIIGFFYFISTFSFGGGETLSEIEMEHILLLYISILIFAVALFVTIFYLRTGKKYTALGILVLPILLVFSSSNYLLENNFNHTDFSKTIWMQSKQKPEKMAKTLVREKKLIGLTRTQVKDMLGEGLKEYGNTGTGYSRIEYWVSNNWTLTVLFQKDKVIESELMLPYYSLWSR</sequence>
<accession>A0ABV8W9N6</accession>
<evidence type="ECO:0000313" key="3">
    <source>
        <dbReference type="Proteomes" id="UP001595719"/>
    </source>
</evidence>
<dbReference type="EMBL" id="JBHSCO010000006">
    <property type="protein sequence ID" value="MFC4393518.1"/>
    <property type="molecule type" value="Genomic_DNA"/>
</dbReference>
<keyword evidence="1" id="KW-0472">Membrane</keyword>
<gene>
    <name evidence="2" type="ORF">ACFOY0_21175</name>
</gene>
<proteinExistence type="predicted"/>
<name>A0ABV8W9N6_9FLAO</name>
<keyword evidence="1" id="KW-1133">Transmembrane helix</keyword>
<keyword evidence="1" id="KW-0812">Transmembrane</keyword>
<evidence type="ECO:0000313" key="2">
    <source>
        <dbReference type="EMBL" id="MFC4393518.1"/>
    </source>
</evidence>
<reference evidence="3" key="1">
    <citation type="journal article" date="2019" name="Int. J. Syst. Evol. Microbiol.">
        <title>The Global Catalogue of Microorganisms (GCM) 10K type strain sequencing project: providing services to taxonomists for standard genome sequencing and annotation.</title>
        <authorList>
            <consortium name="The Broad Institute Genomics Platform"/>
            <consortium name="The Broad Institute Genome Sequencing Center for Infectious Disease"/>
            <person name="Wu L."/>
            <person name="Ma J."/>
        </authorList>
    </citation>
    <scope>NUCLEOTIDE SEQUENCE [LARGE SCALE GENOMIC DNA]</scope>
    <source>
        <strain evidence="3">CGMCC 1.15345</strain>
    </source>
</reference>
<feature type="transmembrane region" description="Helical" evidence="1">
    <location>
        <begin position="80"/>
        <end position="100"/>
    </location>
</feature>
<feature type="transmembrane region" description="Helical" evidence="1">
    <location>
        <begin position="12"/>
        <end position="33"/>
    </location>
</feature>
<dbReference type="Proteomes" id="UP001595719">
    <property type="component" value="Unassembled WGS sequence"/>
</dbReference>
<dbReference type="RefSeq" id="WP_179003042.1">
    <property type="nucleotide sequence ID" value="NZ_JBHSCO010000006.1"/>
</dbReference>
<feature type="transmembrane region" description="Helical" evidence="1">
    <location>
        <begin position="53"/>
        <end position="73"/>
    </location>
</feature>